<keyword evidence="4" id="KW-1185">Reference proteome</keyword>
<dbReference type="RefSeq" id="WP_141723195.1">
    <property type="nucleotide sequence ID" value="NZ_FMCU01000015.1"/>
</dbReference>
<proteinExistence type="predicted"/>
<reference evidence="4" key="1">
    <citation type="submission" date="2016-06" db="EMBL/GenBank/DDBJ databases">
        <authorList>
            <person name="Varghese N."/>
            <person name="Submissions Spin"/>
        </authorList>
    </citation>
    <scope>NUCLEOTIDE SEQUENCE [LARGE SCALE GENOMIC DNA]</scope>
    <source>
        <strain evidence="4">DSM 44100</strain>
    </source>
</reference>
<dbReference type="EMBL" id="FMCU01000015">
    <property type="protein sequence ID" value="SCF42733.1"/>
    <property type="molecule type" value="Genomic_DNA"/>
</dbReference>
<dbReference type="OrthoDB" id="9925435at2"/>
<keyword evidence="2" id="KW-0472">Membrane</keyword>
<evidence type="ECO:0000256" key="1">
    <source>
        <dbReference type="SAM" id="MobiDB-lite"/>
    </source>
</evidence>
<name>A0A1C5AC01_9ACTN</name>
<gene>
    <name evidence="3" type="ORF">GA0070216_115115</name>
</gene>
<evidence type="ECO:0000256" key="2">
    <source>
        <dbReference type="SAM" id="Phobius"/>
    </source>
</evidence>
<organism evidence="3 4">
    <name type="scientific">Micromonospora matsumotoense</name>
    <dbReference type="NCBI Taxonomy" id="121616"/>
    <lineage>
        <taxon>Bacteria</taxon>
        <taxon>Bacillati</taxon>
        <taxon>Actinomycetota</taxon>
        <taxon>Actinomycetes</taxon>
        <taxon>Micromonosporales</taxon>
        <taxon>Micromonosporaceae</taxon>
        <taxon>Micromonospora</taxon>
    </lineage>
</organism>
<keyword evidence="2" id="KW-1133">Transmembrane helix</keyword>
<feature type="transmembrane region" description="Helical" evidence="2">
    <location>
        <begin position="45"/>
        <end position="71"/>
    </location>
</feature>
<dbReference type="STRING" id="121616.GA0070216_115115"/>
<accession>A0A1C5AC01</accession>
<sequence length="286" mass="30882">MSRSSRARKARKSAESGHAPQPGAAENTEAITVGRETNRIANKTYALNAILGSLGLIATLAGISAAFYVGVKPAPEPIGPKLRVSAFSAEKLSSIQADVLDLGSPAGKAEIESPVLDVVLKNIGDQVAVVSEVYFTFRYSQKIETCEKGGSPIEIAGRYDIKIPFPDRPTPFSINQVVRHQIPAGKTERLVFSIGIGKLPEYSDIWLYQIDMHVKFDGGVEDIHAGTGLVVTPVPSKGYFLNQKNIPDKNCPSRTLNQVRKFVASSGARSAAFEEILEELARFASR</sequence>
<dbReference type="AlphaFoldDB" id="A0A1C5AC01"/>
<evidence type="ECO:0000313" key="4">
    <source>
        <dbReference type="Proteomes" id="UP000198797"/>
    </source>
</evidence>
<dbReference type="Proteomes" id="UP000198797">
    <property type="component" value="Unassembled WGS sequence"/>
</dbReference>
<feature type="region of interest" description="Disordered" evidence="1">
    <location>
        <begin position="1"/>
        <end position="29"/>
    </location>
</feature>
<evidence type="ECO:0000313" key="3">
    <source>
        <dbReference type="EMBL" id="SCF42733.1"/>
    </source>
</evidence>
<keyword evidence="2" id="KW-0812">Transmembrane</keyword>
<protein>
    <submittedName>
        <fullName evidence="3">Uncharacterized protein</fullName>
    </submittedName>
</protein>
<feature type="compositionally biased region" description="Basic residues" evidence="1">
    <location>
        <begin position="1"/>
        <end position="11"/>
    </location>
</feature>